<organism evidence="1">
    <name type="scientific">Hanusia phi</name>
    <dbReference type="NCBI Taxonomy" id="3032"/>
    <lineage>
        <taxon>Eukaryota</taxon>
        <taxon>Cryptophyceae</taxon>
        <taxon>Pyrenomonadales</taxon>
        <taxon>Geminigeraceae</taxon>
        <taxon>Hanusia</taxon>
    </lineage>
</organism>
<dbReference type="AlphaFoldDB" id="A0A7S0EYD5"/>
<protein>
    <submittedName>
        <fullName evidence="1">Uncharacterized protein</fullName>
    </submittedName>
</protein>
<proteinExistence type="predicted"/>
<gene>
    <name evidence="1" type="ORF">HPHI1048_LOCUS16510</name>
</gene>
<sequence>MSSDGVEIPTIDALFLNLDVAEFESVFNVQDGECRKPTEQQLDTLFAAAGIDSFRCRSKRAGGETRSLAAKMFLFADIFDKLVTLVSNAEGPIDDVGITLGIAPGDIYEWLELKVQR</sequence>
<accession>A0A7S0EYD5</accession>
<name>A0A7S0EYD5_9CRYP</name>
<dbReference type="EMBL" id="HBEO01024536">
    <property type="protein sequence ID" value="CAD8495203.1"/>
    <property type="molecule type" value="Transcribed_RNA"/>
</dbReference>
<evidence type="ECO:0000313" key="1">
    <source>
        <dbReference type="EMBL" id="CAD8495203.1"/>
    </source>
</evidence>
<reference evidence="1" key="1">
    <citation type="submission" date="2021-01" db="EMBL/GenBank/DDBJ databases">
        <authorList>
            <person name="Corre E."/>
            <person name="Pelletier E."/>
            <person name="Niang G."/>
            <person name="Scheremetjew M."/>
            <person name="Finn R."/>
            <person name="Kale V."/>
            <person name="Holt S."/>
            <person name="Cochrane G."/>
            <person name="Meng A."/>
            <person name="Brown T."/>
            <person name="Cohen L."/>
        </authorList>
    </citation>
    <scope>NUCLEOTIDE SEQUENCE</scope>
    <source>
        <strain evidence="1">CCMP325</strain>
    </source>
</reference>